<dbReference type="EMBL" id="NIOJ01000021">
    <property type="protein sequence ID" value="PNT99047.1"/>
    <property type="molecule type" value="Genomic_DNA"/>
</dbReference>
<dbReference type="InterPro" id="IPR023353">
    <property type="entry name" value="LemA-like_dom_sf"/>
</dbReference>
<keyword evidence="8" id="KW-1185">Reference proteome</keyword>
<reference evidence="7 8" key="1">
    <citation type="submission" date="2017-06" db="EMBL/GenBank/DDBJ databases">
        <title>Investigating the central metabolism of Clostridium thermosuccinogenes.</title>
        <authorList>
            <person name="Koendjbiharie J.G."/>
            <person name="van Kranenburg R."/>
        </authorList>
    </citation>
    <scope>NUCLEOTIDE SEQUENCE [LARGE SCALE GENOMIC DNA]</scope>
    <source>
        <strain evidence="7 8">DSM 5806</strain>
    </source>
</reference>
<proteinExistence type="inferred from homology"/>
<evidence type="ECO:0000256" key="2">
    <source>
        <dbReference type="ARBA" id="ARBA00008854"/>
    </source>
</evidence>
<dbReference type="KEGG" id="cthd:CDO33_18155"/>
<comment type="caution">
    <text evidence="7">The sequence shown here is derived from an EMBL/GenBank/DDBJ whole genome shotgun (WGS) entry which is preliminary data.</text>
</comment>
<dbReference type="Pfam" id="PF04011">
    <property type="entry name" value="LemA"/>
    <property type="match status" value="1"/>
</dbReference>
<evidence type="ECO:0000256" key="1">
    <source>
        <dbReference type="ARBA" id="ARBA00004167"/>
    </source>
</evidence>
<evidence type="ECO:0000313" key="7">
    <source>
        <dbReference type="EMBL" id="PNT99047.1"/>
    </source>
</evidence>
<evidence type="ECO:0000256" key="3">
    <source>
        <dbReference type="ARBA" id="ARBA00022692"/>
    </source>
</evidence>
<keyword evidence="3 6" id="KW-0812">Transmembrane</keyword>
<evidence type="ECO:0000256" key="6">
    <source>
        <dbReference type="SAM" id="Phobius"/>
    </source>
</evidence>
<accession>A0A2K2FJU7</accession>
<evidence type="ECO:0000313" key="8">
    <source>
        <dbReference type="Proteomes" id="UP000236151"/>
    </source>
</evidence>
<dbReference type="AlphaFoldDB" id="A0A2K2FJU7"/>
<evidence type="ECO:0000256" key="4">
    <source>
        <dbReference type="ARBA" id="ARBA00022989"/>
    </source>
</evidence>
<comment type="subcellular location">
    <subcellularLocation>
        <location evidence="1">Membrane</location>
        <topology evidence="1">Single-pass membrane protein</topology>
    </subcellularLocation>
</comment>
<protein>
    <recommendedName>
        <fullName evidence="9">LemA family protein</fullName>
    </recommendedName>
</protein>
<keyword evidence="5 6" id="KW-0472">Membrane</keyword>
<sequence>MIGMNSTYIAYPWGRWIKWGVIALVIIIVASLFGGTYNSLVQANQRVKSTWSQVENAMQRRSDAIINMVETVKGEVQLEKDIIDKITAARSVVMDKNASKADKISADSQMRSIVVLMEDNPEIKAHESFENLQVLIEGAENRVYRARMDYNEAVEAYNTKVTRFPGSIFARLMGFKEMDYFEASPDAKETPKVKF</sequence>
<dbReference type="Gene3D" id="1.20.1440.20">
    <property type="entry name" value="LemA-like domain"/>
    <property type="match status" value="1"/>
</dbReference>
<gene>
    <name evidence="7" type="ORF">CDQ84_09330</name>
</gene>
<dbReference type="PANTHER" id="PTHR34478:SF2">
    <property type="entry name" value="MEMBRANE PROTEIN"/>
    <property type="match status" value="1"/>
</dbReference>
<dbReference type="GO" id="GO:0016020">
    <property type="term" value="C:membrane"/>
    <property type="evidence" value="ECO:0007669"/>
    <property type="project" value="UniProtKB-SubCell"/>
</dbReference>
<dbReference type="SUPFAM" id="SSF140478">
    <property type="entry name" value="LemA-like"/>
    <property type="match status" value="1"/>
</dbReference>
<name>A0A2K2FJU7_9CLOT</name>
<dbReference type="Proteomes" id="UP000236151">
    <property type="component" value="Unassembled WGS sequence"/>
</dbReference>
<organism evidence="7 8">
    <name type="scientific">Clostridium thermosuccinogenes</name>
    <dbReference type="NCBI Taxonomy" id="84032"/>
    <lineage>
        <taxon>Bacteria</taxon>
        <taxon>Bacillati</taxon>
        <taxon>Bacillota</taxon>
        <taxon>Clostridia</taxon>
        <taxon>Eubacteriales</taxon>
        <taxon>Clostridiaceae</taxon>
        <taxon>Clostridium</taxon>
    </lineage>
</organism>
<dbReference type="PANTHER" id="PTHR34478">
    <property type="entry name" value="PROTEIN LEMA"/>
    <property type="match status" value="1"/>
</dbReference>
<dbReference type="InterPro" id="IPR007156">
    <property type="entry name" value="MamQ_LemA"/>
</dbReference>
<evidence type="ECO:0008006" key="9">
    <source>
        <dbReference type="Google" id="ProtNLM"/>
    </source>
</evidence>
<comment type="similarity">
    <text evidence="2">Belongs to the LemA family.</text>
</comment>
<feature type="transmembrane region" description="Helical" evidence="6">
    <location>
        <begin position="16"/>
        <end position="40"/>
    </location>
</feature>
<evidence type="ECO:0000256" key="5">
    <source>
        <dbReference type="ARBA" id="ARBA00023136"/>
    </source>
</evidence>
<keyword evidence="4 6" id="KW-1133">Transmembrane helix</keyword>